<name>A0A0S4JXL0_BODSA</name>
<keyword evidence="2" id="KW-1185">Reference proteome</keyword>
<sequence>MCQPHTLMMTMRNTPTSTNDHEHKCRFFFFFCISSHIKVAGVSRPVLVKVEITEKSQVSCGAFPLRHFVAGNVLFSVPHPFPLRVPHSPPKMGVLENFC</sequence>
<dbReference type="Proteomes" id="UP000051952">
    <property type="component" value="Unassembled WGS sequence"/>
</dbReference>
<proteinExistence type="predicted"/>
<dbReference type="EMBL" id="CYKH01002203">
    <property type="protein sequence ID" value="CUG93882.1"/>
    <property type="molecule type" value="Genomic_DNA"/>
</dbReference>
<protein>
    <submittedName>
        <fullName evidence="1">Uncharacterized protein</fullName>
    </submittedName>
</protein>
<gene>
    <name evidence="1" type="ORF">BSAL_03055</name>
</gene>
<reference evidence="2" key="1">
    <citation type="submission" date="2015-09" db="EMBL/GenBank/DDBJ databases">
        <authorList>
            <consortium name="Pathogen Informatics"/>
        </authorList>
    </citation>
    <scope>NUCLEOTIDE SEQUENCE [LARGE SCALE GENOMIC DNA]</scope>
    <source>
        <strain evidence="2">Lake Konstanz</strain>
    </source>
</reference>
<evidence type="ECO:0000313" key="1">
    <source>
        <dbReference type="EMBL" id="CUG93882.1"/>
    </source>
</evidence>
<dbReference type="AlphaFoldDB" id="A0A0S4JXL0"/>
<organism evidence="1 2">
    <name type="scientific">Bodo saltans</name>
    <name type="common">Flagellated protozoan</name>
    <dbReference type="NCBI Taxonomy" id="75058"/>
    <lineage>
        <taxon>Eukaryota</taxon>
        <taxon>Discoba</taxon>
        <taxon>Euglenozoa</taxon>
        <taxon>Kinetoplastea</taxon>
        <taxon>Metakinetoplastina</taxon>
        <taxon>Eubodonida</taxon>
        <taxon>Bodonidae</taxon>
        <taxon>Bodo</taxon>
    </lineage>
</organism>
<dbReference type="VEuPathDB" id="TriTrypDB:BSAL_03055"/>
<accession>A0A0S4JXL0</accession>
<evidence type="ECO:0000313" key="2">
    <source>
        <dbReference type="Proteomes" id="UP000051952"/>
    </source>
</evidence>